<feature type="transmembrane region" description="Helical" evidence="7">
    <location>
        <begin position="87"/>
        <end position="106"/>
    </location>
</feature>
<evidence type="ECO:0000256" key="2">
    <source>
        <dbReference type="ARBA" id="ARBA00022670"/>
    </source>
</evidence>
<evidence type="ECO:0000313" key="8">
    <source>
        <dbReference type="EMBL" id="CAB4653379.1"/>
    </source>
</evidence>
<dbReference type="InterPro" id="IPR001872">
    <property type="entry name" value="Peptidase_A8"/>
</dbReference>
<dbReference type="HAMAP" id="MF_00161">
    <property type="entry name" value="LspA"/>
    <property type="match status" value="1"/>
</dbReference>
<keyword evidence="1" id="KW-1003">Cell membrane</keyword>
<dbReference type="AlphaFoldDB" id="A0A6J6KZB0"/>
<gene>
    <name evidence="8" type="ORF">UFOPK2169_00915</name>
</gene>
<dbReference type="PROSITE" id="PS00855">
    <property type="entry name" value="SPASE_II"/>
    <property type="match status" value="1"/>
</dbReference>
<feature type="transmembrane region" description="Helical" evidence="7">
    <location>
        <begin position="126"/>
        <end position="148"/>
    </location>
</feature>
<keyword evidence="5 7" id="KW-1133">Transmembrane helix</keyword>
<keyword evidence="2" id="KW-0645">Protease</keyword>
<dbReference type="PANTHER" id="PTHR33695:SF1">
    <property type="entry name" value="LIPOPROTEIN SIGNAL PEPTIDASE"/>
    <property type="match status" value="1"/>
</dbReference>
<evidence type="ECO:0000256" key="5">
    <source>
        <dbReference type="ARBA" id="ARBA00022989"/>
    </source>
</evidence>
<sequence>MSLSRRVALIVTVVLALDQLTKHWAVTKLNEGRVIDVVWTLRFALGFNSGFAFSMGQGMGPIIGLIAVGASVWLVRAALKASTRWMSYAYALIAGGAIGNVVDRLFREDRWMQGRVVDFIDFQWFPVFNIADSSISIGAVLLVMGLWMQSHDESEERSL</sequence>
<dbReference type="Pfam" id="PF01252">
    <property type="entry name" value="Peptidase_A8"/>
    <property type="match status" value="1"/>
</dbReference>
<dbReference type="GO" id="GO:0004190">
    <property type="term" value="F:aspartic-type endopeptidase activity"/>
    <property type="evidence" value="ECO:0007669"/>
    <property type="project" value="InterPro"/>
</dbReference>
<dbReference type="EMBL" id="CAEZWE010000032">
    <property type="protein sequence ID" value="CAB4653379.1"/>
    <property type="molecule type" value="Genomic_DNA"/>
</dbReference>
<proteinExistence type="inferred from homology"/>
<evidence type="ECO:0000256" key="3">
    <source>
        <dbReference type="ARBA" id="ARBA00022692"/>
    </source>
</evidence>
<feature type="transmembrane region" description="Helical" evidence="7">
    <location>
        <begin position="49"/>
        <end position="75"/>
    </location>
</feature>
<dbReference type="GO" id="GO:0006508">
    <property type="term" value="P:proteolysis"/>
    <property type="evidence" value="ECO:0007669"/>
    <property type="project" value="UniProtKB-KW"/>
</dbReference>
<keyword evidence="6 7" id="KW-0472">Membrane</keyword>
<organism evidence="8">
    <name type="scientific">freshwater metagenome</name>
    <dbReference type="NCBI Taxonomy" id="449393"/>
    <lineage>
        <taxon>unclassified sequences</taxon>
        <taxon>metagenomes</taxon>
        <taxon>ecological metagenomes</taxon>
    </lineage>
</organism>
<dbReference type="PRINTS" id="PR00781">
    <property type="entry name" value="LIPOSIGPTASE"/>
</dbReference>
<keyword evidence="4" id="KW-0378">Hydrolase</keyword>
<evidence type="ECO:0000256" key="4">
    <source>
        <dbReference type="ARBA" id="ARBA00022801"/>
    </source>
</evidence>
<reference evidence="8" key="1">
    <citation type="submission" date="2020-05" db="EMBL/GenBank/DDBJ databases">
        <authorList>
            <person name="Chiriac C."/>
            <person name="Salcher M."/>
            <person name="Ghai R."/>
            <person name="Kavagutti S V."/>
        </authorList>
    </citation>
    <scope>NUCLEOTIDE SEQUENCE</scope>
</reference>
<accession>A0A6J6KZB0</accession>
<dbReference type="PANTHER" id="PTHR33695">
    <property type="entry name" value="LIPOPROTEIN SIGNAL PEPTIDASE"/>
    <property type="match status" value="1"/>
</dbReference>
<dbReference type="NCBIfam" id="TIGR00077">
    <property type="entry name" value="lspA"/>
    <property type="match status" value="1"/>
</dbReference>
<evidence type="ECO:0000256" key="1">
    <source>
        <dbReference type="ARBA" id="ARBA00022475"/>
    </source>
</evidence>
<evidence type="ECO:0000256" key="7">
    <source>
        <dbReference type="SAM" id="Phobius"/>
    </source>
</evidence>
<dbReference type="GO" id="GO:0016020">
    <property type="term" value="C:membrane"/>
    <property type="evidence" value="ECO:0007669"/>
    <property type="project" value="InterPro"/>
</dbReference>
<protein>
    <submittedName>
        <fullName evidence="8">Unannotated protein</fullName>
    </submittedName>
</protein>
<evidence type="ECO:0000256" key="6">
    <source>
        <dbReference type="ARBA" id="ARBA00023136"/>
    </source>
</evidence>
<keyword evidence="3 7" id="KW-0812">Transmembrane</keyword>
<name>A0A6J6KZB0_9ZZZZ</name>